<evidence type="ECO:0000256" key="4">
    <source>
        <dbReference type="ARBA" id="ARBA00022692"/>
    </source>
</evidence>
<comment type="subcellular location">
    <subcellularLocation>
        <location evidence="1 7">Membrane</location>
        <topology evidence="1 7">Multi-pass membrane protein</topology>
    </subcellularLocation>
</comment>
<dbReference type="GO" id="GO:0005315">
    <property type="term" value="F:phosphate transmembrane transporter activity"/>
    <property type="evidence" value="ECO:0007669"/>
    <property type="project" value="InterPro"/>
</dbReference>
<keyword evidence="4 7" id="KW-0812">Transmembrane</keyword>
<dbReference type="GO" id="GO:0035435">
    <property type="term" value="P:phosphate ion transmembrane transport"/>
    <property type="evidence" value="ECO:0007669"/>
    <property type="project" value="TreeGrafter"/>
</dbReference>
<sequence length="591" mass="63983">MAALPQYSYIFGLGLCFAFLDAWNIGANDVANSFATSVSSRSLTMIQAMTIGAVMEFLGAVLAGNRVAGTIRNDIIQISEFEETPSVLMLGMLCALIGSSLFLTLATKIGLPVSTTHCIIGGIIGVGFATVGANGVDWSWEGVSQVFAAWGIAPCVAGCFGALLFLFTKYGVMKSRNPLIVGMWTIPVFFGLTSGILTMLVVWKGAASLDLDDWGVAPTVGTIFGVAGGVALLSALFLMPFVYVRLVKEDWKLKQWEIIKGPLLLRRPDAGPVPEGMRLVPDYYAGHKTRSKLDSEGRTIVNDRSSDEESLDKTQIDVDDISAEKRRESYVHNPAVAMAEKPADPAAPVVKPRWWEPAQLWKTAKWTFFRGVMIDVVSEQSATTRNNESKFLQRLLVGKNLADKHARVEHYDNKVEHLYSFLQVMTAATASFGHGANDVANAMGPMAAIYQIWRTNTAGEDSEVPIWILIFGGASISIGLWTYGYNLMRNLGNRITLHSPARGFCMELGAAVTVVLATRLALPVSTTQCIIGATVGVGLCAGDFRAINWRMVAWSYAGWFITLPSTAVISGCLMGFVINAPQWGRTPAAIV</sequence>
<dbReference type="STRING" id="357750.A0A2S6CM16"/>
<accession>A0A2S6CM16</accession>
<keyword evidence="9" id="KW-1185">Reference proteome</keyword>
<feature type="transmembrane region" description="Helical" evidence="7">
    <location>
        <begin position="179"/>
        <end position="203"/>
    </location>
</feature>
<keyword evidence="5 7" id="KW-1133">Transmembrane helix</keyword>
<name>A0A2S6CM16_9PEZI</name>
<dbReference type="PANTHER" id="PTHR11101:SF80">
    <property type="entry name" value="PHOSPHATE TRANSPORTER"/>
    <property type="match status" value="1"/>
</dbReference>
<organism evidence="8 9">
    <name type="scientific">Cercospora berteroae</name>
    <dbReference type="NCBI Taxonomy" id="357750"/>
    <lineage>
        <taxon>Eukaryota</taxon>
        <taxon>Fungi</taxon>
        <taxon>Dikarya</taxon>
        <taxon>Ascomycota</taxon>
        <taxon>Pezizomycotina</taxon>
        <taxon>Dothideomycetes</taxon>
        <taxon>Dothideomycetidae</taxon>
        <taxon>Mycosphaerellales</taxon>
        <taxon>Mycosphaerellaceae</taxon>
        <taxon>Cercospora</taxon>
    </lineage>
</organism>
<reference evidence="9" key="1">
    <citation type="journal article" date="2017" name="bioRxiv">
        <title>Conservation of a gene cluster reveals novel cercosporin biosynthetic mechanisms and extends production to the genus Colletotrichum.</title>
        <authorList>
            <person name="de Jonge R."/>
            <person name="Ebert M.K."/>
            <person name="Huitt-Roehl C.R."/>
            <person name="Pal P."/>
            <person name="Suttle J.C."/>
            <person name="Spanner R.E."/>
            <person name="Neubauer J.D."/>
            <person name="Jurick W.M.II."/>
            <person name="Stott K.A."/>
            <person name="Secor G.A."/>
            <person name="Thomma B.P.H.J."/>
            <person name="Van de Peer Y."/>
            <person name="Townsend C.A."/>
            <person name="Bolton M.D."/>
        </authorList>
    </citation>
    <scope>NUCLEOTIDE SEQUENCE [LARGE SCALE GENOMIC DNA]</scope>
    <source>
        <strain evidence="9">CBS538.71</strain>
    </source>
</reference>
<evidence type="ECO:0000256" key="6">
    <source>
        <dbReference type="ARBA" id="ARBA00023136"/>
    </source>
</evidence>
<feature type="transmembrane region" description="Helical" evidence="7">
    <location>
        <begin position="529"/>
        <end position="547"/>
    </location>
</feature>
<dbReference type="Proteomes" id="UP000237631">
    <property type="component" value="Unassembled WGS sequence"/>
</dbReference>
<evidence type="ECO:0000256" key="3">
    <source>
        <dbReference type="ARBA" id="ARBA00022592"/>
    </source>
</evidence>
<keyword evidence="2 7" id="KW-0813">Transport</keyword>
<feature type="transmembrane region" description="Helical" evidence="7">
    <location>
        <begin position="501"/>
        <end position="522"/>
    </location>
</feature>
<dbReference type="OrthoDB" id="260807at2759"/>
<dbReference type="PANTHER" id="PTHR11101">
    <property type="entry name" value="PHOSPHATE TRANSPORTER"/>
    <property type="match status" value="1"/>
</dbReference>
<feature type="transmembrane region" description="Helical" evidence="7">
    <location>
        <begin position="118"/>
        <end position="136"/>
    </location>
</feature>
<evidence type="ECO:0000313" key="8">
    <source>
        <dbReference type="EMBL" id="PPJ60763.1"/>
    </source>
</evidence>
<feature type="transmembrane region" description="Helical" evidence="7">
    <location>
        <begin position="6"/>
        <end position="25"/>
    </location>
</feature>
<evidence type="ECO:0000256" key="1">
    <source>
        <dbReference type="ARBA" id="ARBA00004141"/>
    </source>
</evidence>
<dbReference type="Pfam" id="PF01384">
    <property type="entry name" value="PHO4"/>
    <property type="match status" value="1"/>
</dbReference>
<gene>
    <name evidence="8" type="ORF">CBER1_02338</name>
</gene>
<keyword evidence="3 7" id="KW-0592">Phosphate transport</keyword>
<keyword evidence="6 7" id="KW-0472">Membrane</keyword>
<proteinExistence type="inferred from homology"/>
<protein>
    <recommendedName>
        <fullName evidence="7">Phosphate transporter</fullName>
    </recommendedName>
</protein>
<evidence type="ECO:0000256" key="2">
    <source>
        <dbReference type="ARBA" id="ARBA00022448"/>
    </source>
</evidence>
<dbReference type="AlphaFoldDB" id="A0A2S6CM16"/>
<dbReference type="GO" id="GO:0016020">
    <property type="term" value="C:membrane"/>
    <property type="evidence" value="ECO:0007669"/>
    <property type="project" value="UniProtKB-SubCell"/>
</dbReference>
<evidence type="ECO:0000313" key="9">
    <source>
        <dbReference type="Proteomes" id="UP000237631"/>
    </source>
</evidence>
<evidence type="ECO:0000256" key="5">
    <source>
        <dbReference type="ARBA" id="ARBA00022989"/>
    </source>
</evidence>
<feature type="transmembrane region" description="Helical" evidence="7">
    <location>
        <begin position="464"/>
        <end position="481"/>
    </location>
</feature>
<evidence type="ECO:0000256" key="7">
    <source>
        <dbReference type="RuleBase" id="RU363058"/>
    </source>
</evidence>
<comment type="similarity">
    <text evidence="7">Belongs to the inorganic phosphate transporter (PiT) (TC 2.A.20) family.</text>
</comment>
<feature type="transmembrane region" description="Helical" evidence="7">
    <location>
        <begin position="553"/>
        <end position="578"/>
    </location>
</feature>
<feature type="transmembrane region" description="Helical" evidence="7">
    <location>
        <begin position="148"/>
        <end position="167"/>
    </location>
</feature>
<dbReference type="InterPro" id="IPR001204">
    <property type="entry name" value="Phos_transporter"/>
</dbReference>
<feature type="transmembrane region" description="Helical" evidence="7">
    <location>
        <begin position="223"/>
        <end position="244"/>
    </location>
</feature>
<comment type="function">
    <text evidence="7">Sodium-phosphate symporter.</text>
</comment>
<comment type="caution">
    <text evidence="8">The sequence shown here is derived from an EMBL/GenBank/DDBJ whole genome shotgun (WGS) entry which is preliminary data.</text>
</comment>
<feature type="transmembrane region" description="Helical" evidence="7">
    <location>
        <begin position="46"/>
        <end position="67"/>
    </location>
</feature>
<dbReference type="EMBL" id="PNEN01000211">
    <property type="protein sequence ID" value="PPJ60763.1"/>
    <property type="molecule type" value="Genomic_DNA"/>
</dbReference>